<dbReference type="HOGENOM" id="CLU_089321_0_0_0"/>
<evidence type="ECO:0000313" key="2">
    <source>
        <dbReference type="EMBL" id="AGA30142.1"/>
    </source>
</evidence>
<gene>
    <name evidence="2" type="ordered locus">Sinac_6032</name>
</gene>
<organism evidence="2 3">
    <name type="scientific">Singulisphaera acidiphila (strain ATCC BAA-1392 / DSM 18658 / VKM B-2454 / MOB10)</name>
    <dbReference type="NCBI Taxonomy" id="886293"/>
    <lineage>
        <taxon>Bacteria</taxon>
        <taxon>Pseudomonadati</taxon>
        <taxon>Planctomycetota</taxon>
        <taxon>Planctomycetia</taxon>
        <taxon>Isosphaerales</taxon>
        <taxon>Isosphaeraceae</taxon>
        <taxon>Singulisphaera</taxon>
    </lineage>
</organism>
<evidence type="ECO:0000313" key="3">
    <source>
        <dbReference type="Proteomes" id="UP000010798"/>
    </source>
</evidence>
<feature type="domain" description="ATP-grasp" evidence="1">
    <location>
        <begin position="83"/>
        <end position="237"/>
    </location>
</feature>
<dbReference type="KEGG" id="saci:Sinac_6032"/>
<dbReference type="EMBL" id="CP003364">
    <property type="protein sequence ID" value="AGA30142.1"/>
    <property type="molecule type" value="Genomic_DNA"/>
</dbReference>
<dbReference type="STRING" id="886293.Sinac_6032"/>
<dbReference type="Pfam" id="PF18299">
    <property type="entry name" value="R2K_2"/>
    <property type="match status" value="1"/>
</dbReference>
<dbReference type="InterPro" id="IPR041261">
    <property type="entry name" value="R2K_2"/>
</dbReference>
<reference evidence="2 3" key="1">
    <citation type="submission" date="2012-02" db="EMBL/GenBank/DDBJ databases">
        <title>Complete sequence of chromosome of Singulisphaera acidiphila DSM 18658.</title>
        <authorList>
            <consortium name="US DOE Joint Genome Institute (JGI-PGF)"/>
            <person name="Lucas S."/>
            <person name="Copeland A."/>
            <person name="Lapidus A."/>
            <person name="Glavina del Rio T."/>
            <person name="Dalin E."/>
            <person name="Tice H."/>
            <person name="Bruce D."/>
            <person name="Goodwin L."/>
            <person name="Pitluck S."/>
            <person name="Peters L."/>
            <person name="Ovchinnikova G."/>
            <person name="Chertkov O."/>
            <person name="Kyrpides N."/>
            <person name="Mavromatis K."/>
            <person name="Ivanova N."/>
            <person name="Brettin T."/>
            <person name="Detter J.C."/>
            <person name="Han C."/>
            <person name="Larimer F."/>
            <person name="Land M."/>
            <person name="Hauser L."/>
            <person name="Markowitz V."/>
            <person name="Cheng J.-F."/>
            <person name="Hugenholtz P."/>
            <person name="Woyke T."/>
            <person name="Wu D."/>
            <person name="Tindall B."/>
            <person name="Pomrenke H."/>
            <person name="Brambilla E."/>
            <person name="Klenk H.-P."/>
            <person name="Eisen J.A."/>
        </authorList>
    </citation>
    <scope>NUCLEOTIDE SEQUENCE [LARGE SCALE GENOMIC DNA]</scope>
    <source>
        <strain evidence="3">ATCC BAA-1392 / DSM 18658 / VKM B-2454 / MOB10</strain>
    </source>
</reference>
<dbReference type="AlphaFoldDB" id="L0DLM0"/>
<name>L0DLM0_SINAD</name>
<protein>
    <recommendedName>
        <fullName evidence="1">ATP-grasp domain-containing protein</fullName>
    </recommendedName>
</protein>
<dbReference type="eggNOG" id="ENOG502Z87G">
    <property type="taxonomic scope" value="Bacteria"/>
</dbReference>
<keyword evidence="3" id="KW-1185">Reference proteome</keyword>
<accession>L0DLM0</accession>
<sequence>MIMPTLILSPRYSDDSIKLRRAAIALGWGVMRLASWRCTEDFEPAEPVLFAEPLFNAAVAEQLGLAVIEPSEDFLIKLPREYVLRDIRLTTSAEARTLPGPVFLKPPNRKTFPAKVYASGSELPEMSDDDSVLASEPVEWLAEFRFFVRDRRVHAWSPYWLSGALAREGDDWVIEPEMAATTRSLVDRLLADPRVDLLPALVIDAGVIRGVGPAVVEANEASGAGIYGCDPRDVLEVLRAATVVNPGT</sequence>
<dbReference type="Proteomes" id="UP000010798">
    <property type="component" value="Chromosome"/>
</dbReference>
<evidence type="ECO:0000259" key="1">
    <source>
        <dbReference type="Pfam" id="PF18299"/>
    </source>
</evidence>
<proteinExistence type="predicted"/>